<protein>
    <recommendedName>
        <fullName evidence="3">Gp5/Type VI secretion system Vgr protein OB-fold domain-containing protein</fullName>
    </recommendedName>
</protein>
<accession>A0A0F9VH03</accession>
<organism evidence="2">
    <name type="scientific">marine sediment metagenome</name>
    <dbReference type="NCBI Taxonomy" id="412755"/>
    <lineage>
        <taxon>unclassified sequences</taxon>
        <taxon>metagenomes</taxon>
        <taxon>ecological metagenomes</taxon>
    </lineage>
</organism>
<comment type="caution">
    <text evidence="2">The sequence shown here is derived from an EMBL/GenBank/DDBJ whole genome shotgun (WGS) entry which is preliminary data.</text>
</comment>
<feature type="region of interest" description="Disordered" evidence="1">
    <location>
        <begin position="452"/>
        <end position="475"/>
    </location>
</feature>
<dbReference type="AlphaFoldDB" id="A0A0F9VH03"/>
<name>A0A0F9VH03_9ZZZZ</name>
<sequence>MARNVETRAQLLRKAKQKTVAKLQGTDRPYFGFIKEYNAQSDTTMVDSHGGRRIIANPQPHLGRSAWMRAAPEAGMGTLLITRSDSQEPEHMRYWHTDTQQRLIDFRGNVENLISGSGELVSAEAFRPLEEGEIDITSRGGTNLYMGSRPHIDMRAGIISMKMDQDEAEFGMKAPLHIRRGYQNDENTIKDEERFGVVRRQDAGSYVDKFFPDDKGKRGENASGFAKEYLIRMSNAQSASPAVLFDTRTGNAIDDEGMPYTLDDTGLNLRARAEYFTPAETSVLVQLDENGNFKIEHPVEASIGGTFILPAGTLKAQIGLNFERTIGRNEDVSIGVDKIQRIGNDDIKEVGNIHRVTVTGDEIRLMKANSTETVEGNKLIKVTGSLSVSSGSASKMGFTKTTGSFECDVFTVLAKSIVLETPLVTVAGNLDVTGVIRAGGVLSNSGIVAPNLGRKDRSGTKGTAGGLSSAKAIRS</sequence>
<gene>
    <name evidence="2" type="ORF">LCGC14_0407380</name>
</gene>
<reference evidence="2" key="1">
    <citation type="journal article" date="2015" name="Nature">
        <title>Complex archaea that bridge the gap between prokaryotes and eukaryotes.</title>
        <authorList>
            <person name="Spang A."/>
            <person name="Saw J.H."/>
            <person name="Jorgensen S.L."/>
            <person name="Zaremba-Niedzwiedzka K."/>
            <person name="Martijn J."/>
            <person name="Lind A.E."/>
            <person name="van Eijk R."/>
            <person name="Schleper C."/>
            <person name="Guy L."/>
            <person name="Ettema T.J."/>
        </authorList>
    </citation>
    <scope>NUCLEOTIDE SEQUENCE</scope>
</reference>
<dbReference type="EMBL" id="LAZR01000355">
    <property type="protein sequence ID" value="KKN72771.1"/>
    <property type="molecule type" value="Genomic_DNA"/>
</dbReference>
<evidence type="ECO:0000313" key="2">
    <source>
        <dbReference type="EMBL" id="KKN72771.1"/>
    </source>
</evidence>
<proteinExistence type="predicted"/>
<evidence type="ECO:0000256" key="1">
    <source>
        <dbReference type="SAM" id="MobiDB-lite"/>
    </source>
</evidence>
<dbReference type="SUPFAM" id="SSF69349">
    <property type="entry name" value="Phage fibre proteins"/>
    <property type="match status" value="1"/>
</dbReference>
<evidence type="ECO:0008006" key="3">
    <source>
        <dbReference type="Google" id="ProtNLM"/>
    </source>
</evidence>